<reference evidence="2 3" key="1">
    <citation type="submission" date="2015-10" db="EMBL/GenBank/DDBJ databases">
        <title>Chryseobacterium aquaticum genome.</title>
        <authorList>
            <person name="Newman J.D."/>
            <person name="Ferguson M.B."/>
            <person name="Miller J.R."/>
        </authorList>
    </citation>
    <scope>NUCLEOTIDE SEQUENCE [LARGE SCALE GENOMIC DNA]</scope>
    <source>
        <strain evidence="2 3">KCTC 12483</strain>
    </source>
</reference>
<dbReference type="RefSeq" id="WP_056014968.1">
    <property type="nucleotide sequence ID" value="NZ_LLYZ01000005.1"/>
</dbReference>
<keyword evidence="1" id="KW-1133">Transmembrane helix</keyword>
<keyword evidence="3" id="KW-1185">Reference proteome</keyword>
<feature type="transmembrane region" description="Helical" evidence="1">
    <location>
        <begin position="346"/>
        <end position="365"/>
    </location>
</feature>
<evidence type="ECO:0000313" key="2">
    <source>
        <dbReference type="EMBL" id="KQK25960.1"/>
    </source>
</evidence>
<gene>
    <name evidence="2" type="ORF">AR438_10265</name>
</gene>
<evidence type="ECO:0008006" key="4">
    <source>
        <dbReference type="Google" id="ProtNLM"/>
    </source>
</evidence>
<sequence>MSRKLLLVFLYLYALIFSVLKSARFPNEWAESHWLLDYRFGFIKRGLAGEIFGWFFLKNEWSIAVLSAAILIFLYVLIFRIAVKETFRNENSFPRILFFLIFFLSQYVVFSAHLIGYFDHVVFLLTILVITLINRKKIFAASLVAVFSIFIHEVSFFLMLPISFFALIVSEFQNKKFSFWDILSKSILCKLALLFVLPVVATISISFFQEINDENYFSIIFNYLKQTLMISDEVAGSVSSTYTKSFTYYFEGQKGHFIQRLFISKCTIYYGIPIAFCLWMIFREFNLKKNIQLFIVLTTAAFVPLLLHAIAYDTYRIWSFPFMILFLSFWILSSKEITVKKEEVKRLSLVEIIFFIFSFLLVFLIPNELFDGETERFSLPVRLILMLPVFLILYFLKKPQSKID</sequence>
<keyword evidence="1" id="KW-0472">Membrane</keyword>
<organism evidence="2 3">
    <name type="scientific">Chryseobacterium aquaticum</name>
    <dbReference type="NCBI Taxonomy" id="452084"/>
    <lineage>
        <taxon>Bacteria</taxon>
        <taxon>Pseudomonadati</taxon>
        <taxon>Bacteroidota</taxon>
        <taxon>Flavobacteriia</taxon>
        <taxon>Flavobacteriales</taxon>
        <taxon>Weeksellaceae</taxon>
        <taxon>Chryseobacterium group</taxon>
        <taxon>Chryseobacterium</taxon>
    </lineage>
</organism>
<dbReference type="Proteomes" id="UP000051682">
    <property type="component" value="Unassembled WGS sequence"/>
</dbReference>
<accession>A0A0Q3HT83</accession>
<feature type="transmembrane region" description="Helical" evidence="1">
    <location>
        <begin position="61"/>
        <end position="83"/>
    </location>
</feature>
<feature type="transmembrane region" description="Helical" evidence="1">
    <location>
        <begin position="317"/>
        <end position="334"/>
    </location>
</feature>
<feature type="transmembrane region" description="Helical" evidence="1">
    <location>
        <begin position="187"/>
        <end position="208"/>
    </location>
</feature>
<feature type="transmembrane region" description="Helical" evidence="1">
    <location>
        <begin position="262"/>
        <end position="281"/>
    </location>
</feature>
<keyword evidence="1" id="KW-0812">Transmembrane</keyword>
<feature type="transmembrane region" description="Helical" evidence="1">
    <location>
        <begin position="95"/>
        <end position="118"/>
    </location>
</feature>
<evidence type="ECO:0000313" key="3">
    <source>
        <dbReference type="Proteomes" id="UP000051682"/>
    </source>
</evidence>
<proteinExistence type="predicted"/>
<feature type="transmembrane region" description="Helical" evidence="1">
    <location>
        <begin position="293"/>
        <end position="311"/>
    </location>
</feature>
<protein>
    <recommendedName>
        <fullName evidence="4">Beta-carotene 15,15'-monooxygenase</fullName>
    </recommendedName>
</protein>
<comment type="caution">
    <text evidence="2">The sequence shown here is derived from an EMBL/GenBank/DDBJ whole genome shotgun (WGS) entry which is preliminary data.</text>
</comment>
<dbReference type="AlphaFoldDB" id="A0A0Q3HT83"/>
<dbReference type="EMBL" id="LLYZ01000005">
    <property type="protein sequence ID" value="KQK25960.1"/>
    <property type="molecule type" value="Genomic_DNA"/>
</dbReference>
<dbReference type="STRING" id="452084.AR438_10265"/>
<feature type="transmembrane region" description="Helical" evidence="1">
    <location>
        <begin position="138"/>
        <end position="167"/>
    </location>
</feature>
<name>A0A0Q3HT83_9FLAO</name>
<feature type="transmembrane region" description="Helical" evidence="1">
    <location>
        <begin position="377"/>
        <end position="396"/>
    </location>
</feature>
<evidence type="ECO:0000256" key="1">
    <source>
        <dbReference type="SAM" id="Phobius"/>
    </source>
</evidence>
<dbReference type="OrthoDB" id="1226262at2"/>